<name>A0A6P3XP23_DINQU</name>
<dbReference type="GO" id="GO:1904240">
    <property type="term" value="P:negative regulation of VCP-NPL4-UFD1 AAA ATPase complex assembly"/>
    <property type="evidence" value="ECO:0007669"/>
    <property type="project" value="TreeGrafter"/>
</dbReference>
<keyword evidence="1" id="KW-0519">Myristate</keyword>
<dbReference type="InterPro" id="IPR055366">
    <property type="entry name" value="SVIP_metazoa"/>
</dbReference>
<dbReference type="Pfam" id="PF15811">
    <property type="entry name" value="SVIP"/>
    <property type="match status" value="1"/>
</dbReference>
<sequence>MGNCCASCYKEQSSYEDLTPDRETMRRRQVEAAERRIAEQQQRGIKNIDVVKRQQKLTLERERREQEAAASNTQPKLKWQVN</sequence>
<dbReference type="RefSeq" id="XP_014479723.1">
    <property type="nucleotide sequence ID" value="XM_014624237.1"/>
</dbReference>
<dbReference type="Proteomes" id="UP000515204">
    <property type="component" value="Unplaced"/>
</dbReference>
<evidence type="ECO:0000256" key="2">
    <source>
        <dbReference type="ARBA" id="ARBA00023139"/>
    </source>
</evidence>
<evidence type="ECO:0000313" key="5">
    <source>
        <dbReference type="Proteomes" id="UP000515204"/>
    </source>
</evidence>
<dbReference type="AlphaFoldDB" id="A0A6P3XP23"/>
<dbReference type="GO" id="GO:1904293">
    <property type="term" value="P:negative regulation of ERAD pathway"/>
    <property type="evidence" value="ECO:0007669"/>
    <property type="project" value="TreeGrafter"/>
</dbReference>
<feature type="region of interest" description="Disordered" evidence="4">
    <location>
        <begin position="60"/>
        <end position="82"/>
    </location>
</feature>
<organism evidence="5 6">
    <name type="scientific">Dinoponera quadriceps</name>
    <name type="common">South American ant</name>
    <dbReference type="NCBI Taxonomy" id="609295"/>
    <lineage>
        <taxon>Eukaryota</taxon>
        <taxon>Metazoa</taxon>
        <taxon>Ecdysozoa</taxon>
        <taxon>Arthropoda</taxon>
        <taxon>Hexapoda</taxon>
        <taxon>Insecta</taxon>
        <taxon>Pterygota</taxon>
        <taxon>Neoptera</taxon>
        <taxon>Endopterygota</taxon>
        <taxon>Hymenoptera</taxon>
        <taxon>Apocrita</taxon>
        <taxon>Aculeata</taxon>
        <taxon>Formicoidea</taxon>
        <taxon>Formicidae</taxon>
        <taxon>Ponerinae</taxon>
        <taxon>Ponerini</taxon>
        <taxon>Dinoponera</taxon>
    </lineage>
</organism>
<feature type="compositionally biased region" description="Polar residues" evidence="4">
    <location>
        <begin position="71"/>
        <end position="82"/>
    </location>
</feature>
<proteinExistence type="predicted"/>
<reference evidence="6" key="1">
    <citation type="submission" date="2025-08" db="UniProtKB">
        <authorList>
            <consortium name="RefSeq"/>
        </authorList>
    </citation>
    <scope>IDENTIFICATION</scope>
</reference>
<dbReference type="CTD" id="258010"/>
<evidence type="ECO:0000313" key="6">
    <source>
        <dbReference type="RefSeq" id="XP_014479723.1"/>
    </source>
</evidence>
<keyword evidence="2" id="KW-0564">Palmitate</keyword>
<dbReference type="PANTHER" id="PTHR35269">
    <property type="entry name" value="SMALL VCP/P97-INTERACTING PROTEIN"/>
    <property type="match status" value="1"/>
</dbReference>
<dbReference type="PANTHER" id="PTHR35269:SF1">
    <property type="entry name" value="SMALL VCP_P97-INTERACTING PROTEIN"/>
    <property type="match status" value="1"/>
</dbReference>
<accession>A0A6P3XP23</accession>
<keyword evidence="5" id="KW-1185">Reference proteome</keyword>
<dbReference type="OrthoDB" id="10066206at2759"/>
<protein>
    <submittedName>
        <fullName evidence="6">Uncharacterized protein LOC106747007</fullName>
    </submittedName>
</protein>
<dbReference type="GO" id="GO:0005789">
    <property type="term" value="C:endoplasmic reticulum membrane"/>
    <property type="evidence" value="ECO:0007669"/>
    <property type="project" value="TreeGrafter"/>
</dbReference>
<dbReference type="GO" id="GO:0010508">
    <property type="term" value="P:positive regulation of autophagy"/>
    <property type="evidence" value="ECO:0007669"/>
    <property type="project" value="TreeGrafter"/>
</dbReference>
<keyword evidence="3" id="KW-0449">Lipoprotein</keyword>
<dbReference type="InterPro" id="IPR031632">
    <property type="entry name" value="SVIP"/>
</dbReference>
<evidence type="ECO:0000256" key="3">
    <source>
        <dbReference type="ARBA" id="ARBA00023288"/>
    </source>
</evidence>
<evidence type="ECO:0000256" key="1">
    <source>
        <dbReference type="ARBA" id="ARBA00022707"/>
    </source>
</evidence>
<gene>
    <name evidence="6" type="primary">LOC106747007</name>
</gene>
<dbReference type="KEGG" id="dqu:106747007"/>
<dbReference type="GeneID" id="106747007"/>
<dbReference type="GO" id="GO:1904153">
    <property type="term" value="P:negative regulation of retrograde protein transport, ER to cytosol"/>
    <property type="evidence" value="ECO:0007669"/>
    <property type="project" value="TreeGrafter"/>
</dbReference>
<evidence type="ECO:0000256" key="4">
    <source>
        <dbReference type="SAM" id="MobiDB-lite"/>
    </source>
</evidence>